<dbReference type="InterPro" id="IPR002638">
    <property type="entry name" value="Quinolinate_PRibosylTrfase_C"/>
</dbReference>
<protein>
    <submittedName>
        <fullName evidence="4">Nicotinate phosphoribosyltransferase</fullName>
        <ecNumber evidence="4">6.3.4.21</ecNumber>
    </submittedName>
</protein>
<evidence type="ECO:0000256" key="1">
    <source>
        <dbReference type="ARBA" id="ARBA00022679"/>
    </source>
</evidence>
<comment type="caution">
    <text evidence="4">The sequence shown here is derived from an EMBL/GenBank/DDBJ whole genome shotgun (WGS) entry which is preliminary data.</text>
</comment>
<accession>A0A7J9SLB1</accession>
<feature type="domain" description="Quinolinate phosphoribosyl transferase N-terminal" evidence="3">
    <location>
        <begin position="18"/>
        <end position="110"/>
    </location>
</feature>
<organism evidence="4 5">
    <name type="scientific">Halobellus ruber</name>
    <dbReference type="NCBI Taxonomy" id="2761102"/>
    <lineage>
        <taxon>Archaea</taxon>
        <taxon>Methanobacteriati</taxon>
        <taxon>Methanobacteriota</taxon>
        <taxon>Stenosarchaea group</taxon>
        <taxon>Halobacteria</taxon>
        <taxon>Halobacteriales</taxon>
        <taxon>Haloferacaceae</taxon>
        <taxon>Halobellus</taxon>
    </lineage>
</organism>
<dbReference type="InterPro" id="IPR022412">
    <property type="entry name" value="Quinolinate_PRibosylTrfase_N"/>
</dbReference>
<dbReference type="RefSeq" id="WP_185193143.1">
    <property type="nucleotide sequence ID" value="NZ_JACKXD010000003.1"/>
</dbReference>
<dbReference type="SUPFAM" id="SSF54675">
    <property type="entry name" value="Nicotinate/Quinolinate PRTase N-terminal domain-like"/>
    <property type="match status" value="1"/>
</dbReference>
<dbReference type="InterPro" id="IPR053190">
    <property type="entry name" value="NAPRTase-like"/>
</dbReference>
<dbReference type="InterPro" id="IPR037128">
    <property type="entry name" value="Quinolinate_PRibosylTase_N_sf"/>
</dbReference>
<dbReference type="AlphaFoldDB" id="A0A7J9SLB1"/>
<dbReference type="PANTHER" id="PTHR43202:SF1">
    <property type="entry name" value="NICOTINATE PHOSPHORIBOSYLTRANSFERASE"/>
    <property type="match status" value="1"/>
</dbReference>
<dbReference type="InterPro" id="IPR013785">
    <property type="entry name" value="Aldolase_TIM"/>
</dbReference>
<evidence type="ECO:0000259" key="2">
    <source>
        <dbReference type="Pfam" id="PF01729"/>
    </source>
</evidence>
<dbReference type="Gene3D" id="3.20.20.70">
    <property type="entry name" value="Aldolase class I"/>
    <property type="match status" value="1"/>
</dbReference>
<gene>
    <name evidence="4" type="ORF">H5V44_10955</name>
</gene>
<dbReference type="PANTHER" id="PTHR43202">
    <property type="entry name" value="NICOTINATE-NUCLEOTIDE PYROPHOSPHORYLASE"/>
    <property type="match status" value="1"/>
</dbReference>
<keyword evidence="4" id="KW-0328">Glycosyltransferase</keyword>
<dbReference type="GO" id="GO:0009435">
    <property type="term" value="P:NAD+ biosynthetic process"/>
    <property type="evidence" value="ECO:0007669"/>
    <property type="project" value="InterPro"/>
</dbReference>
<name>A0A7J9SLB1_9EURY</name>
<dbReference type="InterPro" id="IPR036068">
    <property type="entry name" value="Nicotinate_pribotase-like_C"/>
</dbReference>
<dbReference type="GO" id="GO:0004514">
    <property type="term" value="F:nicotinate-nucleotide diphosphorylase (carboxylating) activity"/>
    <property type="evidence" value="ECO:0007669"/>
    <property type="project" value="InterPro"/>
</dbReference>
<proteinExistence type="predicted"/>
<evidence type="ECO:0000313" key="4">
    <source>
        <dbReference type="EMBL" id="MBB6646797.1"/>
    </source>
</evidence>
<evidence type="ECO:0000313" key="5">
    <source>
        <dbReference type="Proteomes" id="UP000546257"/>
    </source>
</evidence>
<dbReference type="CDD" id="cd01571">
    <property type="entry name" value="NAPRTase_B"/>
    <property type="match status" value="1"/>
</dbReference>
<dbReference type="GO" id="GO:0004516">
    <property type="term" value="F:nicotinate phosphoribosyltransferase activity"/>
    <property type="evidence" value="ECO:0007669"/>
    <property type="project" value="UniProtKB-EC"/>
</dbReference>
<sequence length="384" mass="40624">MEFDIVGPDAIREGSATDAYFDRTETTLRHAGRNPRVIAEVTADQFPDGCYELLSGVRDAAALLSGRDLAVDAVPPGRLFDGGPVMRIEGDYLEFARLETSLLGFLSHASGIATAALDVRRAAPDSLVLSFGARHVHPSIAAVVERGALTAGLDGFSHVAGGEVLGREAGGTMPHALVLCFGRGNQEEAWQAFDEAVGPEVPRVALCDTFDDEADEALRAAETLGDRLDSVRLDTTGSRRGDFRHIIREVRWTLDAHDHDGVGIFVSGGLGPSDLRDLRDVADGFGVGGYVSNADPVDFALDIVEIDGDSVSKRGKLPGVKQVYRTPDGGHHVGLAGEAGPDDAEPLLRPLLRDGEVVADFDLGIDAAAERAARDAESCGYGSE</sequence>
<keyword evidence="4" id="KW-0436">Ligase</keyword>
<reference evidence="4 5" key="1">
    <citation type="submission" date="2020-08" db="EMBL/GenBank/DDBJ databases">
        <authorList>
            <person name="Seo M.-J."/>
        </authorList>
    </citation>
    <scope>NUCLEOTIDE SEQUENCE [LARGE SCALE GENOMIC DNA]</scope>
    <source>
        <strain evidence="4 5">MBLA0160</strain>
    </source>
</reference>
<dbReference type="Proteomes" id="UP000546257">
    <property type="component" value="Unassembled WGS sequence"/>
</dbReference>
<dbReference type="InterPro" id="IPR035809">
    <property type="entry name" value="NAPRTase_arc-type"/>
</dbReference>
<dbReference type="EMBL" id="JACKXD010000003">
    <property type="protein sequence ID" value="MBB6646797.1"/>
    <property type="molecule type" value="Genomic_DNA"/>
</dbReference>
<keyword evidence="5" id="KW-1185">Reference proteome</keyword>
<evidence type="ECO:0000259" key="3">
    <source>
        <dbReference type="Pfam" id="PF02749"/>
    </source>
</evidence>
<dbReference type="Pfam" id="PF02749">
    <property type="entry name" value="QRPTase_N"/>
    <property type="match status" value="1"/>
</dbReference>
<dbReference type="Pfam" id="PF01729">
    <property type="entry name" value="QRPTase_C"/>
    <property type="match status" value="1"/>
</dbReference>
<dbReference type="NCBIfam" id="NF006415">
    <property type="entry name" value="PRK08662.1"/>
    <property type="match status" value="1"/>
</dbReference>
<keyword evidence="1 4" id="KW-0808">Transferase</keyword>
<dbReference type="EC" id="6.3.4.21" evidence="4"/>
<dbReference type="Gene3D" id="3.90.1170.20">
    <property type="entry name" value="Quinolinate phosphoribosyl transferase, N-terminal domain"/>
    <property type="match status" value="1"/>
</dbReference>
<dbReference type="SUPFAM" id="SSF51690">
    <property type="entry name" value="Nicotinate/Quinolinate PRTase C-terminal domain-like"/>
    <property type="match status" value="1"/>
</dbReference>
<feature type="domain" description="Quinolinate phosphoribosyl transferase C-terminal" evidence="2">
    <location>
        <begin position="112"/>
        <end position="302"/>
    </location>
</feature>